<proteinExistence type="predicted"/>
<organism evidence="1">
    <name type="scientific">hydrothermal vent metagenome</name>
    <dbReference type="NCBI Taxonomy" id="652676"/>
    <lineage>
        <taxon>unclassified sequences</taxon>
        <taxon>metagenomes</taxon>
        <taxon>ecological metagenomes</taxon>
    </lineage>
</organism>
<dbReference type="AlphaFoldDB" id="A0A3B0T3S1"/>
<dbReference type="PROSITE" id="PS51257">
    <property type="entry name" value="PROKAR_LIPOPROTEIN"/>
    <property type="match status" value="1"/>
</dbReference>
<accession>A0A3B0T3S1</accession>
<evidence type="ECO:0000313" key="1">
    <source>
        <dbReference type="EMBL" id="VAW09092.1"/>
    </source>
</evidence>
<dbReference type="EMBL" id="UOEK01000520">
    <property type="protein sequence ID" value="VAW09092.1"/>
    <property type="molecule type" value="Genomic_DNA"/>
</dbReference>
<protein>
    <recommendedName>
        <fullName evidence="2">Lipoprotein</fullName>
    </recommendedName>
</protein>
<reference evidence="1" key="1">
    <citation type="submission" date="2018-06" db="EMBL/GenBank/DDBJ databases">
        <authorList>
            <person name="Zhirakovskaya E."/>
        </authorList>
    </citation>
    <scope>NUCLEOTIDE SEQUENCE</scope>
</reference>
<name>A0A3B0T3S1_9ZZZZ</name>
<gene>
    <name evidence="1" type="ORF">MNBD_ACTINO02-1428</name>
</gene>
<evidence type="ECO:0008006" key="2">
    <source>
        <dbReference type="Google" id="ProtNLM"/>
    </source>
</evidence>
<sequence length="445" mass="45971">MTTVVRLKWMLVAVAMIAAACGGGGATPSVDSTDPAAPTKGNVVSPDGMLTVVPPAGAGDITIAEAGPIVEFEDFGQSLRSYELGPDGSTFDTPVELRFQVNADELARGVLVAARSSDGSVEPLDFTIESSGGPVVVATIDHFTVVELRWDFYRDITVKAPASENVDSFVLAGLQVGFTAEQVAAGYSGPELFEISEGIEGAWSASGSISGSSRESLFCASAGPGVVTYSGRAIIEYVGRSSGASALGPAVRGSSWTVQGPVQDANANVECVQAAEVPPEDVKCRDTTMGDDAGLDECTVTDSVWVSVAEGDATIAVLTDEPLQPGPKGKMVLSLFGLTPEGELVAIECGAEQDCVGFFGAGFVNFTALFPIVSSVAEAVWRFSRVPLTVEGINIVLEVPVGETVTGDPVGGPAVLTEATLYISNGEFESITRLSLDAIREALSK</sequence>